<evidence type="ECO:0000256" key="11">
    <source>
        <dbReference type="PIRNR" id="PIRNR006118"/>
    </source>
</evidence>
<comment type="similarity">
    <text evidence="3 11">Belongs to the KdsC family.</text>
</comment>
<dbReference type="Proteomes" id="UP000614811">
    <property type="component" value="Unassembled WGS sequence"/>
</dbReference>
<dbReference type="Pfam" id="PF08282">
    <property type="entry name" value="Hydrolase_3"/>
    <property type="match status" value="1"/>
</dbReference>
<reference evidence="13" key="2">
    <citation type="submission" date="2020-09" db="EMBL/GenBank/DDBJ databases">
        <authorList>
            <person name="Sun Q."/>
            <person name="Kim S."/>
        </authorList>
    </citation>
    <scope>NUCLEOTIDE SEQUENCE</scope>
    <source>
        <strain evidence="13">KCTC 12711</strain>
    </source>
</reference>
<name>A0A918RNU8_9GAMM</name>
<dbReference type="InterPro" id="IPR023214">
    <property type="entry name" value="HAD_sf"/>
</dbReference>
<evidence type="ECO:0000256" key="4">
    <source>
        <dbReference type="ARBA" id="ARBA00011881"/>
    </source>
</evidence>
<evidence type="ECO:0000313" key="14">
    <source>
        <dbReference type="Proteomes" id="UP000614811"/>
    </source>
</evidence>
<dbReference type="GO" id="GO:0009103">
    <property type="term" value="P:lipopolysaccharide biosynthetic process"/>
    <property type="evidence" value="ECO:0007669"/>
    <property type="project" value="UniProtKB-UniRule"/>
</dbReference>
<feature type="binding site" evidence="12">
    <location>
        <position position="30"/>
    </location>
    <ligand>
        <name>substrate</name>
    </ligand>
</feature>
<organism evidence="13 14">
    <name type="scientific">Arenicella chitinivorans</name>
    <dbReference type="NCBI Taxonomy" id="1329800"/>
    <lineage>
        <taxon>Bacteria</taxon>
        <taxon>Pseudomonadati</taxon>
        <taxon>Pseudomonadota</taxon>
        <taxon>Gammaproteobacteria</taxon>
        <taxon>Arenicellales</taxon>
        <taxon>Arenicellaceae</taxon>
        <taxon>Arenicella</taxon>
    </lineage>
</organism>
<comment type="function">
    <text evidence="11">Catalyzes the hydrolysis of 3-deoxy-D-manno-octulosonate 8-phosphate (KDO 8-P) to 3-deoxy-D-manno-octulosonate (KDO) and inorganic phosphate.</text>
</comment>
<comment type="caution">
    <text evidence="13">The sequence shown here is derived from an EMBL/GenBank/DDBJ whole genome shotgun (WGS) entry which is preliminary data.</text>
</comment>
<dbReference type="EMBL" id="BMXA01000002">
    <property type="protein sequence ID" value="GHA04188.1"/>
    <property type="molecule type" value="Genomic_DNA"/>
</dbReference>
<dbReference type="SFLD" id="SFLDS00003">
    <property type="entry name" value="Haloacid_Dehalogenase"/>
    <property type="match status" value="1"/>
</dbReference>
<dbReference type="InterPro" id="IPR010023">
    <property type="entry name" value="KdsC_fam"/>
</dbReference>
<gene>
    <name evidence="13" type="ORF">GCM10008090_11880</name>
</gene>
<dbReference type="SFLD" id="SFLDG01138">
    <property type="entry name" value="C1.6.2:_Deoxy-d-mannose-octulo"/>
    <property type="match status" value="1"/>
</dbReference>
<evidence type="ECO:0000256" key="10">
    <source>
        <dbReference type="ARBA" id="ARBA00031051"/>
    </source>
</evidence>
<dbReference type="NCBIfam" id="TIGR01662">
    <property type="entry name" value="HAD-SF-IIIA"/>
    <property type="match status" value="1"/>
</dbReference>
<evidence type="ECO:0000256" key="8">
    <source>
        <dbReference type="ARBA" id="ARBA00022801"/>
    </source>
</evidence>
<evidence type="ECO:0000256" key="2">
    <source>
        <dbReference type="ARBA" id="ARBA00001946"/>
    </source>
</evidence>
<evidence type="ECO:0000256" key="12">
    <source>
        <dbReference type="PIRSR" id="PIRSR006118-2"/>
    </source>
</evidence>
<dbReference type="SFLD" id="SFLDG01136">
    <property type="entry name" value="C1.6:_Phosphoserine_Phosphatas"/>
    <property type="match status" value="1"/>
</dbReference>
<keyword evidence="14" id="KW-1185">Reference proteome</keyword>
<dbReference type="NCBIfam" id="TIGR01670">
    <property type="entry name" value="KdsC-phosphatas"/>
    <property type="match status" value="1"/>
</dbReference>
<evidence type="ECO:0000256" key="6">
    <source>
        <dbReference type="ARBA" id="ARBA00020092"/>
    </source>
</evidence>
<comment type="cofactor">
    <cofactor evidence="2 11 12">
        <name>Mg(2+)</name>
        <dbReference type="ChEBI" id="CHEBI:18420"/>
    </cofactor>
</comment>
<keyword evidence="7 11" id="KW-0479">Metal-binding</keyword>
<evidence type="ECO:0000256" key="3">
    <source>
        <dbReference type="ARBA" id="ARBA00005893"/>
    </source>
</evidence>
<sequence length="184" mass="20039">MNQLPKLPYDVPADVTAKAKLIKLALFDVDGVLTDGKLHYSADGEQVKVFHALDGHGLKMLQLAGIEVGVISARNSQALRKRMQDLGVRHCHLGVNDKLAVFEQLKRDLKFDDAECAFTGDDVIDLPVMQQCGLKFSVQNGHFIVLAIADWVAPLTGGQGAVRAICDVLLYSQNAYPLGKTAQQ</sequence>
<dbReference type="GO" id="GO:0019143">
    <property type="term" value="F:3-deoxy-manno-octulosonate-8-phosphatase activity"/>
    <property type="evidence" value="ECO:0007669"/>
    <property type="project" value="UniProtKB-UniRule"/>
</dbReference>
<proteinExistence type="inferred from homology"/>
<protein>
    <recommendedName>
        <fullName evidence="6 11">3-deoxy-D-manno-octulosonate 8-phosphate phosphatase KdsC</fullName>
        <ecNumber evidence="5 11">3.1.3.45</ecNumber>
    </recommendedName>
    <alternativeName>
        <fullName evidence="10 11">KDO 8-P phosphatase</fullName>
    </alternativeName>
</protein>
<dbReference type="PIRSF" id="PIRSF006118">
    <property type="entry name" value="KDO8-P_Ptase"/>
    <property type="match status" value="1"/>
</dbReference>
<feature type="binding site" evidence="12">
    <location>
        <position position="121"/>
    </location>
    <ligand>
        <name>Mg(2+)</name>
        <dbReference type="ChEBI" id="CHEBI:18420"/>
    </ligand>
</feature>
<feature type="binding site" evidence="12">
    <location>
        <position position="28"/>
    </location>
    <ligand>
        <name>Mg(2+)</name>
        <dbReference type="ChEBI" id="CHEBI:18420"/>
    </ligand>
</feature>
<keyword evidence="8 11" id="KW-0378">Hydrolase</keyword>
<dbReference type="GO" id="GO:0008781">
    <property type="term" value="F:N-acylneuraminate cytidylyltransferase activity"/>
    <property type="evidence" value="ECO:0007669"/>
    <property type="project" value="TreeGrafter"/>
</dbReference>
<evidence type="ECO:0000256" key="5">
    <source>
        <dbReference type="ARBA" id="ARBA00013066"/>
    </source>
</evidence>
<dbReference type="Gene3D" id="3.40.50.1000">
    <property type="entry name" value="HAD superfamily/HAD-like"/>
    <property type="match status" value="1"/>
</dbReference>
<evidence type="ECO:0000256" key="9">
    <source>
        <dbReference type="ARBA" id="ARBA00022842"/>
    </source>
</evidence>
<dbReference type="RefSeq" id="WP_189399125.1">
    <property type="nucleotide sequence ID" value="NZ_BMXA01000002.1"/>
</dbReference>
<comment type="catalytic activity">
    <reaction evidence="1 11">
        <text>3-deoxy-alpha-D-manno-2-octulosonate-8-phosphate + H2O = 3-deoxy-alpha-D-manno-oct-2-ulosonate + phosphate</text>
        <dbReference type="Rhea" id="RHEA:11500"/>
        <dbReference type="ChEBI" id="CHEBI:15377"/>
        <dbReference type="ChEBI" id="CHEBI:43474"/>
        <dbReference type="ChEBI" id="CHEBI:85985"/>
        <dbReference type="ChEBI" id="CHEBI:85986"/>
        <dbReference type="EC" id="3.1.3.45"/>
    </reaction>
</comment>
<dbReference type="FunFam" id="3.40.50.1000:FF:000029">
    <property type="entry name" value="3-deoxy-D-manno-octulosonate 8-phosphate phosphatase KdsC"/>
    <property type="match status" value="1"/>
</dbReference>
<keyword evidence="9 11" id="KW-0460">Magnesium</keyword>
<dbReference type="SUPFAM" id="SSF56784">
    <property type="entry name" value="HAD-like"/>
    <property type="match status" value="1"/>
</dbReference>
<evidence type="ECO:0000256" key="7">
    <source>
        <dbReference type="ARBA" id="ARBA00022723"/>
    </source>
</evidence>
<evidence type="ECO:0000313" key="13">
    <source>
        <dbReference type="EMBL" id="GHA04188.1"/>
    </source>
</evidence>
<keyword evidence="11" id="KW-0448">Lipopolysaccharide biosynthesis</keyword>
<dbReference type="PANTHER" id="PTHR21485">
    <property type="entry name" value="HAD SUPERFAMILY MEMBERS CMAS AND KDSC"/>
    <property type="match status" value="1"/>
</dbReference>
<dbReference type="InterPro" id="IPR050793">
    <property type="entry name" value="CMP-NeuNAc_synthase"/>
</dbReference>
<dbReference type="GO" id="GO:0046872">
    <property type="term" value="F:metal ion binding"/>
    <property type="evidence" value="ECO:0007669"/>
    <property type="project" value="UniProtKB-UniRule"/>
</dbReference>
<accession>A0A918RNU8</accession>
<dbReference type="CDD" id="cd01630">
    <property type="entry name" value="HAD_KDO-like"/>
    <property type="match status" value="1"/>
</dbReference>
<reference evidence="13" key="1">
    <citation type="journal article" date="2014" name="Int. J. Syst. Evol. Microbiol.">
        <title>Complete genome sequence of Corynebacterium casei LMG S-19264T (=DSM 44701T), isolated from a smear-ripened cheese.</title>
        <authorList>
            <consortium name="US DOE Joint Genome Institute (JGI-PGF)"/>
            <person name="Walter F."/>
            <person name="Albersmeier A."/>
            <person name="Kalinowski J."/>
            <person name="Ruckert C."/>
        </authorList>
    </citation>
    <scope>NUCLEOTIDE SEQUENCE</scope>
    <source>
        <strain evidence="13">KCTC 12711</strain>
    </source>
</reference>
<dbReference type="EC" id="3.1.3.45" evidence="5 11"/>
<dbReference type="PANTHER" id="PTHR21485:SF3">
    <property type="entry name" value="N-ACYLNEURAMINATE CYTIDYLYLTRANSFERASE"/>
    <property type="match status" value="1"/>
</dbReference>
<dbReference type="AlphaFoldDB" id="A0A918RNU8"/>
<evidence type="ECO:0000256" key="1">
    <source>
        <dbReference type="ARBA" id="ARBA00000898"/>
    </source>
</evidence>
<dbReference type="InterPro" id="IPR006549">
    <property type="entry name" value="HAD-SF_hydro_IIIA"/>
</dbReference>
<comment type="subunit">
    <text evidence="4 11">Homotetramer.</text>
</comment>
<dbReference type="InterPro" id="IPR036412">
    <property type="entry name" value="HAD-like_sf"/>
</dbReference>